<comment type="caution">
    <text evidence="1">The sequence shown here is derived from an EMBL/GenBank/DDBJ whole genome shotgun (WGS) entry which is preliminary data.</text>
</comment>
<proteinExistence type="predicted"/>
<name>A0A848LLX5_9BACT</name>
<organism evidence="1 2">
    <name type="scientific">Pyxidicoccus fallax</name>
    <dbReference type="NCBI Taxonomy" id="394095"/>
    <lineage>
        <taxon>Bacteria</taxon>
        <taxon>Pseudomonadati</taxon>
        <taxon>Myxococcota</taxon>
        <taxon>Myxococcia</taxon>
        <taxon>Myxococcales</taxon>
        <taxon>Cystobacterineae</taxon>
        <taxon>Myxococcaceae</taxon>
        <taxon>Pyxidicoccus</taxon>
    </lineage>
</organism>
<dbReference type="EMBL" id="JABBJJ010000153">
    <property type="protein sequence ID" value="NMO18768.1"/>
    <property type="molecule type" value="Genomic_DNA"/>
</dbReference>
<dbReference type="AlphaFoldDB" id="A0A848LLX5"/>
<reference evidence="1 2" key="1">
    <citation type="submission" date="2020-04" db="EMBL/GenBank/DDBJ databases">
        <title>Draft genome of Pyxidicoccus fallax type strain.</title>
        <authorList>
            <person name="Whitworth D.E."/>
        </authorList>
    </citation>
    <scope>NUCLEOTIDE SEQUENCE [LARGE SCALE GENOMIC DNA]</scope>
    <source>
        <strain evidence="1 2">DSM 14698</strain>
    </source>
</reference>
<keyword evidence="2" id="KW-1185">Reference proteome</keyword>
<dbReference type="RefSeq" id="WP_169348031.1">
    <property type="nucleotide sequence ID" value="NZ_JABBJJ010000153.1"/>
</dbReference>
<accession>A0A848LLX5</accession>
<dbReference type="Proteomes" id="UP000518300">
    <property type="component" value="Unassembled WGS sequence"/>
</dbReference>
<gene>
    <name evidence="1" type="ORF">HG543_28460</name>
</gene>
<evidence type="ECO:0000313" key="1">
    <source>
        <dbReference type="EMBL" id="NMO18768.1"/>
    </source>
</evidence>
<sequence length="189" mass="20493">MAQLKEQGGDTKALSTQIRTLSGQIGKTRVLRKGGGFMIGVLVCRCGTEIHAAMSGTETDGFRAAVQSLGWKLAGPVTSPLVNAMGPIPADEEQRLRNLSTTLPGKNNNPFGVCAAPKLIQSMQKAGHRPHLMTEQFYSPTDSQKKVRVRYRRNGKTVKHQFRDGDTVPSCRTCQSAVPCLLCGERPCP</sequence>
<evidence type="ECO:0000313" key="2">
    <source>
        <dbReference type="Proteomes" id="UP000518300"/>
    </source>
</evidence>
<protein>
    <submittedName>
        <fullName evidence="1">Uncharacterized protein</fullName>
    </submittedName>
</protein>